<name>A0A101M0N3_PICGL</name>
<sequence>MLIPEVLTGLTRRGLLLRLTRGSLIRWLRMGGLGGLLLLERLSSLSRIRLAMYHFNGGGRHNKEKRGVLYRHQSNLVDCVRRGLLQSREWLGPMIDYTWNYILSFY</sequence>
<proteinExistence type="predicted"/>
<dbReference type="AlphaFoldDB" id="A0A101M0N3"/>
<comment type="caution">
    <text evidence="1">The sequence shown here is derived from an EMBL/GenBank/DDBJ whole genome shotgun (WGS) entry which is preliminary data.</text>
</comment>
<dbReference type="EMBL" id="LKAM01000004">
    <property type="protein sequence ID" value="KUM48859.1"/>
    <property type="molecule type" value="Genomic_DNA"/>
</dbReference>
<accession>A0A101M0N3</accession>
<reference evidence="1" key="1">
    <citation type="journal article" date="2015" name="Genome Biol. Evol.">
        <title>Organellar Genomes of White Spruce (Picea glauca): Assembly and Annotation.</title>
        <authorList>
            <person name="Jackman S.D."/>
            <person name="Warren R.L."/>
            <person name="Gibb E.A."/>
            <person name="Vandervalk B.P."/>
            <person name="Mohamadi H."/>
            <person name="Chu J."/>
            <person name="Raymond A."/>
            <person name="Pleasance S."/>
            <person name="Coope R."/>
            <person name="Wildung M.R."/>
            <person name="Ritland C.E."/>
            <person name="Bousquet J."/>
            <person name="Jones S.J."/>
            <person name="Bohlmann J."/>
            <person name="Birol I."/>
        </authorList>
    </citation>
    <scope>NUCLEOTIDE SEQUENCE [LARGE SCALE GENOMIC DNA]</scope>
    <source>
        <tissue evidence="1">Flushing bud</tissue>
    </source>
</reference>
<geneLocation type="mitochondrion" evidence="1"/>
<gene>
    <name evidence="1" type="ORF">ABT39_MTgene4195</name>
</gene>
<organism evidence="1">
    <name type="scientific">Picea glauca</name>
    <name type="common">White spruce</name>
    <name type="synonym">Pinus glauca</name>
    <dbReference type="NCBI Taxonomy" id="3330"/>
    <lineage>
        <taxon>Eukaryota</taxon>
        <taxon>Viridiplantae</taxon>
        <taxon>Streptophyta</taxon>
        <taxon>Embryophyta</taxon>
        <taxon>Tracheophyta</taxon>
        <taxon>Spermatophyta</taxon>
        <taxon>Pinopsida</taxon>
        <taxon>Pinidae</taxon>
        <taxon>Conifers I</taxon>
        <taxon>Pinales</taxon>
        <taxon>Pinaceae</taxon>
        <taxon>Picea</taxon>
    </lineage>
</organism>
<keyword evidence="1" id="KW-0496">Mitochondrion</keyword>
<protein>
    <submittedName>
        <fullName evidence="1">Uncharacterized protein</fullName>
    </submittedName>
</protein>
<evidence type="ECO:0000313" key="1">
    <source>
        <dbReference type="EMBL" id="KUM48859.1"/>
    </source>
</evidence>